<dbReference type="SUPFAM" id="SSF141091">
    <property type="entry name" value="L21p-like"/>
    <property type="match status" value="1"/>
</dbReference>
<dbReference type="GO" id="GO:0003735">
    <property type="term" value="F:structural constituent of ribosome"/>
    <property type="evidence" value="ECO:0007669"/>
    <property type="project" value="InterPro"/>
</dbReference>
<evidence type="ECO:0000313" key="6">
    <source>
        <dbReference type="EMBL" id="GBG69280.1"/>
    </source>
</evidence>
<evidence type="ECO:0000256" key="4">
    <source>
        <dbReference type="ARBA" id="ARBA00044129"/>
    </source>
</evidence>
<gene>
    <name evidence="6" type="ORF">CBR_g3979</name>
</gene>
<dbReference type="InterPro" id="IPR028909">
    <property type="entry name" value="bL21-like"/>
</dbReference>
<feature type="compositionally biased region" description="Low complexity" evidence="5">
    <location>
        <begin position="207"/>
        <end position="229"/>
    </location>
</feature>
<organism evidence="6 7">
    <name type="scientific">Chara braunii</name>
    <name type="common">Braun's stonewort</name>
    <dbReference type="NCBI Taxonomy" id="69332"/>
    <lineage>
        <taxon>Eukaryota</taxon>
        <taxon>Viridiplantae</taxon>
        <taxon>Streptophyta</taxon>
        <taxon>Charophyceae</taxon>
        <taxon>Charales</taxon>
        <taxon>Characeae</taxon>
        <taxon>Chara</taxon>
    </lineage>
</organism>
<dbReference type="InterPro" id="IPR036164">
    <property type="entry name" value="bL21-like_sf"/>
</dbReference>
<dbReference type="GO" id="GO:0005737">
    <property type="term" value="C:cytoplasm"/>
    <property type="evidence" value="ECO:0007669"/>
    <property type="project" value="UniProtKB-ARBA"/>
</dbReference>
<evidence type="ECO:0000256" key="3">
    <source>
        <dbReference type="ARBA" id="ARBA00023274"/>
    </source>
</evidence>
<dbReference type="InterPro" id="IPR001787">
    <property type="entry name" value="Ribosomal_bL21"/>
</dbReference>
<dbReference type="GO" id="GO:0006412">
    <property type="term" value="P:translation"/>
    <property type="evidence" value="ECO:0007669"/>
    <property type="project" value="InterPro"/>
</dbReference>
<proteinExistence type="inferred from homology"/>
<feature type="compositionally biased region" description="Low complexity" evidence="5">
    <location>
        <begin position="349"/>
        <end position="363"/>
    </location>
</feature>
<sequence length="697" mass="73277">MAAVCRRRATQFLSTPWRRGFDPNVVSMSAAPSSIARADQPRHRHQQGWMSSLSGAEKSPSLLYPPASSCNFSHSQSSIHPAIADNDEQTRRRRRWLSTHLAVTSSSSSFSSSSSSFDSSSSSSCPPPSAALLLPSLPTQRRGCLSLFLPSPSSGCDGQGRPRGRQPSHGDGGNRLMVGPRVLFSCISFSARGERYLPSGGNLTRSVNDLSHPSSSSSSPSSLSRGVSSQASMASLSRGVSSQARMESVSRGVSSQARMSSLSRGVSHGTVQSVVDGDIGICSSSSSSSSTSAASYPSPSSSFWLSSSLSSSFSSCSSSSSSSSSPSSTAAAAAATVSFEPPISEEDSTAASSSFSQASVVDVNNKEIREEDKDSSPHPDEQRMSVSAAADRDLDDANLDNGSEETTNLINQRPETDEAAEIGYSLIGKIDVKDEPYSEKPQALFAVVQGRDGEGEVGMRGGVWIRDGEEGSESGNGEGEVGMRDAGWARPEDRRCRDSGRGSRDREVVGMGATRAKGATESGWGGTGPKVGIARGGGRDGERGSEGRDGEGEVGMRDGRNPKTNGVGIAEREVGIEKLSGWRRQGQRGQRNRDGEGQVALEKVLLLGSVSRTIIGRPTIAGALVRAAVEEQALDAKVIIFKKKRRKNYRRTRGHRQCPAFARRGAATTGRIDKSVDSAPINKSAGTAAGLGKGEVV</sequence>
<feature type="compositionally biased region" description="Basic and acidic residues" evidence="5">
    <location>
        <begin position="490"/>
        <end position="508"/>
    </location>
</feature>
<dbReference type="GO" id="GO:0003723">
    <property type="term" value="F:RNA binding"/>
    <property type="evidence" value="ECO:0007669"/>
    <property type="project" value="InterPro"/>
</dbReference>
<accession>A0A388KGT9</accession>
<feature type="region of interest" description="Disordered" evidence="5">
    <location>
        <begin position="207"/>
        <end position="268"/>
    </location>
</feature>
<evidence type="ECO:0000313" key="7">
    <source>
        <dbReference type="Proteomes" id="UP000265515"/>
    </source>
</evidence>
<feature type="region of interest" description="Disordered" evidence="5">
    <location>
        <begin position="33"/>
        <end position="57"/>
    </location>
</feature>
<dbReference type="Pfam" id="PF00829">
    <property type="entry name" value="Ribosomal_L21p"/>
    <property type="match status" value="1"/>
</dbReference>
<dbReference type="EMBL" id="BFEA01000112">
    <property type="protein sequence ID" value="GBG69280.1"/>
    <property type="molecule type" value="Genomic_DNA"/>
</dbReference>
<dbReference type="PANTHER" id="PTHR21349:SF0">
    <property type="entry name" value="LARGE RIBOSOMAL SUBUNIT PROTEIN BL21M"/>
    <property type="match status" value="1"/>
</dbReference>
<feature type="region of interest" description="Disordered" evidence="5">
    <location>
        <begin position="153"/>
        <end position="176"/>
    </location>
</feature>
<evidence type="ECO:0000256" key="5">
    <source>
        <dbReference type="SAM" id="MobiDB-lite"/>
    </source>
</evidence>
<comment type="caution">
    <text evidence="6">The sequence shown here is derived from an EMBL/GenBank/DDBJ whole genome shotgun (WGS) entry which is preliminary data.</text>
</comment>
<evidence type="ECO:0000256" key="2">
    <source>
        <dbReference type="ARBA" id="ARBA00022980"/>
    </source>
</evidence>
<comment type="similarity">
    <text evidence="1">Belongs to the bacterial ribosomal protein bL21 family.</text>
</comment>
<dbReference type="Proteomes" id="UP000265515">
    <property type="component" value="Unassembled WGS sequence"/>
</dbReference>
<feature type="compositionally biased region" description="Polar residues" evidence="5">
    <location>
        <begin position="230"/>
        <end position="268"/>
    </location>
</feature>
<dbReference type="Gramene" id="GBG69280">
    <property type="protein sequence ID" value="GBG69280"/>
    <property type="gene ID" value="CBR_g3979"/>
</dbReference>
<keyword evidence="3" id="KW-0687">Ribonucleoprotein</keyword>
<reference evidence="6 7" key="1">
    <citation type="journal article" date="2018" name="Cell">
        <title>The Chara Genome: Secondary Complexity and Implications for Plant Terrestrialization.</title>
        <authorList>
            <person name="Nishiyama T."/>
            <person name="Sakayama H."/>
            <person name="Vries J.D."/>
            <person name="Buschmann H."/>
            <person name="Saint-Marcoux D."/>
            <person name="Ullrich K.K."/>
            <person name="Haas F.B."/>
            <person name="Vanderstraeten L."/>
            <person name="Becker D."/>
            <person name="Lang D."/>
            <person name="Vosolsobe S."/>
            <person name="Rombauts S."/>
            <person name="Wilhelmsson P.K.I."/>
            <person name="Janitza P."/>
            <person name="Kern R."/>
            <person name="Heyl A."/>
            <person name="Rumpler F."/>
            <person name="Villalobos L.I.A.C."/>
            <person name="Clay J.M."/>
            <person name="Skokan R."/>
            <person name="Toyoda A."/>
            <person name="Suzuki Y."/>
            <person name="Kagoshima H."/>
            <person name="Schijlen E."/>
            <person name="Tajeshwar N."/>
            <person name="Catarino B."/>
            <person name="Hetherington A.J."/>
            <person name="Saltykova A."/>
            <person name="Bonnot C."/>
            <person name="Breuninger H."/>
            <person name="Symeonidi A."/>
            <person name="Radhakrishnan G.V."/>
            <person name="Van Nieuwerburgh F."/>
            <person name="Deforce D."/>
            <person name="Chang C."/>
            <person name="Karol K.G."/>
            <person name="Hedrich R."/>
            <person name="Ulvskov P."/>
            <person name="Glockner G."/>
            <person name="Delwiche C.F."/>
            <person name="Petrasek J."/>
            <person name="Van de Peer Y."/>
            <person name="Friml J."/>
            <person name="Beilby M."/>
            <person name="Dolan L."/>
            <person name="Kohara Y."/>
            <person name="Sugano S."/>
            <person name="Fujiyama A."/>
            <person name="Delaux P.-M."/>
            <person name="Quint M."/>
            <person name="TheiBen G."/>
            <person name="Hagemann M."/>
            <person name="Harholt J."/>
            <person name="Dunand C."/>
            <person name="Zachgo S."/>
            <person name="Langdale J."/>
            <person name="Maumus F."/>
            <person name="Straeten D.V.D."/>
            <person name="Gould S.B."/>
            <person name="Rensing S.A."/>
        </authorList>
    </citation>
    <scope>NUCLEOTIDE SEQUENCE [LARGE SCALE GENOMIC DNA]</scope>
    <source>
        <strain evidence="6 7">S276</strain>
    </source>
</reference>
<keyword evidence="7" id="KW-1185">Reference proteome</keyword>
<dbReference type="GO" id="GO:0005840">
    <property type="term" value="C:ribosome"/>
    <property type="evidence" value="ECO:0007669"/>
    <property type="project" value="UniProtKB-KW"/>
</dbReference>
<dbReference type="OrthoDB" id="5994at2759"/>
<feature type="region of interest" description="Disordered" evidence="5">
    <location>
        <begin position="465"/>
        <end position="566"/>
    </location>
</feature>
<protein>
    <recommendedName>
        <fullName evidence="4">Large ribosomal subunit protein bL21m</fullName>
    </recommendedName>
</protein>
<dbReference type="PANTHER" id="PTHR21349">
    <property type="entry name" value="50S RIBOSOMAL PROTEIN L21"/>
    <property type="match status" value="1"/>
</dbReference>
<feature type="region of interest" description="Disordered" evidence="5">
    <location>
        <begin position="664"/>
        <end position="697"/>
    </location>
</feature>
<feature type="region of interest" description="Disordered" evidence="5">
    <location>
        <begin position="343"/>
        <end position="409"/>
    </location>
</feature>
<dbReference type="STRING" id="69332.A0A388KGT9"/>
<dbReference type="AlphaFoldDB" id="A0A388KGT9"/>
<dbReference type="NCBIfam" id="TIGR00061">
    <property type="entry name" value="L21"/>
    <property type="match status" value="1"/>
</dbReference>
<feature type="compositionally biased region" description="Basic and acidic residues" evidence="5">
    <location>
        <begin position="364"/>
        <end position="383"/>
    </location>
</feature>
<keyword evidence="2" id="KW-0689">Ribosomal protein</keyword>
<name>A0A388KGT9_CHABU</name>
<feature type="compositionally biased region" description="Basic and acidic residues" evidence="5">
    <location>
        <begin position="537"/>
        <end position="561"/>
    </location>
</feature>
<evidence type="ECO:0000256" key="1">
    <source>
        <dbReference type="ARBA" id="ARBA00008563"/>
    </source>
</evidence>
<dbReference type="GO" id="GO:1990904">
    <property type="term" value="C:ribonucleoprotein complex"/>
    <property type="evidence" value="ECO:0007669"/>
    <property type="project" value="UniProtKB-KW"/>
</dbReference>